<dbReference type="Gene3D" id="1.20.1070.10">
    <property type="entry name" value="Rhodopsin 7-helix transmembrane proteins"/>
    <property type="match status" value="1"/>
</dbReference>
<feature type="transmembrane region" description="Helical" evidence="6">
    <location>
        <begin position="162"/>
        <end position="183"/>
    </location>
</feature>
<accession>A0A7E5WFR8</accession>
<feature type="compositionally biased region" description="Polar residues" evidence="5">
    <location>
        <begin position="474"/>
        <end position="486"/>
    </location>
</feature>
<proteinExistence type="predicted"/>
<feature type="region of interest" description="Disordered" evidence="5">
    <location>
        <begin position="466"/>
        <end position="486"/>
    </location>
</feature>
<feature type="transmembrane region" description="Helical" evidence="6">
    <location>
        <begin position="195"/>
        <end position="214"/>
    </location>
</feature>
<feature type="transmembrane region" description="Helical" evidence="6">
    <location>
        <begin position="320"/>
        <end position="339"/>
    </location>
</feature>
<organism evidence="9 10">
    <name type="scientific">Trichoplusia ni</name>
    <name type="common">Cabbage looper</name>
    <dbReference type="NCBI Taxonomy" id="7111"/>
    <lineage>
        <taxon>Eukaryota</taxon>
        <taxon>Metazoa</taxon>
        <taxon>Ecdysozoa</taxon>
        <taxon>Arthropoda</taxon>
        <taxon>Hexapoda</taxon>
        <taxon>Insecta</taxon>
        <taxon>Pterygota</taxon>
        <taxon>Neoptera</taxon>
        <taxon>Endopterygota</taxon>
        <taxon>Lepidoptera</taxon>
        <taxon>Glossata</taxon>
        <taxon>Ditrysia</taxon>
        <taxon>Noctuoidea</taxon>
        <taxon>Noctuidae</taxon>
        <taxon>Plusiinae</taxon>
        <taxon>Trichoplusia</taxon>
    </lineage>
</organism>
<evidence type="ECO:0000256" key="5">
    <source>
        <dbReference type="SAM" id="MobiDB-lite"/>
    </source>
</evidence>
<evidence type="ECO:0000256" key="2">
    <source>
        <dbReference type="ARBA" id="ARBA00022692"/>
    </source>
</evidence>
<comment type="subcellular location">
    <subcellularLocation>
        <location evidence="1">Membrane</location>
        <topology evidence="1">Multi-pass membrane protein</topology>
    </subcellularLocation>
</comment>
<keyword evidence="9" id="KW-1185">Reference proteome</keyword>
<dbReference type="OrthoDB" id="6134459at2759"/>
<gene>
    <name evidence="10" type="primary">LOC113501886</name>
</gene>
<dbReference type="InterPro" id="IPR017981">
    <property type="entry name" value="GPCR_2-like_7TM"/>
</dbReference>
<dbReference type="KEGG" id="tnl:113501886"/>
<dbReference type="GO" id="GO:0007166">
    <property type="term" value="P:cell surface receptor signaling pathway"/>
    <property type="evidence" value="ECO:0007669"/>
    <property type="project" value="InterPro"/>
</dbReference>
<feature type="transmembrane region" description="Helical" evidence="6">
    <location>
        <begin position="401"/>
        <end position="421"/>
    </location>
</feature>
<dbReference type="CDD" id="cd15039">
    <property type="entry name" value="7tmB3_Methuselah-like"/>
    <property type="match status" value="1"/>
</dbReference>
<dbReference type="GO" id="GO:0008528">
    <property type="term" value="F:G protein-coupled peptide receptor activity"/>
    <property type="evidence" value="ECO:0007669"/>
    <property type="project" value="TreeGrafter"/>
</dbReference>
<dbReference type="InterPro" id="IPR051384">
    <property type="entry name" value="Mth_GPCR"/>
</dbReference>
<keyword evidence="7" id="KW-0732">Signal</keyword>
<dbReference type="RefSeq" id="XP_026738986.1">
    <property type="nucleotide sequence ID" value="XM_026883185.1"/>
</dbReference>
<name>A0A7E5WFR8_TRINI</name>
<dbReference type="GO" id="GO:0005886">
    <property type="term" value="C:plasma membrane"/>
    <property type="evidence" value="ECO:0007669"/>
    <property type="project" value="TreeGrafter"/>
</dbReference>
<keyword evidence="4 6" id="KW-0472">Membrane</keyword>
<evidence type="ECO:0000256" key="1">
    <source>
        <dbReference type="ARBA" id="ARBA00004141"/>
    </source>
</evidence>
<dbReference type="PROSITE" id="PS50261">
    <property type="entry name" value="G_PROTEIN_RECEP_F2_4"/>
    <property type="match status" value="1"/>
</dbReference>
<evidence type="ECO:0000259" key="8">
    <source>
        <dbReference type="PROSITE" id="PS50261"/>
    </source>
</evidence>
<feature type="transmembrane region" description="Helical" evidence="6">
    <location>
        <begin position="269"/>
        <end position="290"/>
    </location>
</feature>
<sequence>MEREIYALILIFVSINISGAINVPRHKNTVNKCCPLGTYVGPGKLCYNFNRTYSFSSLKVYDENYYEIDATFDEALTLKFGNLSDEFFENSVDVSIDVLDFNLYIMQNGDLTVEMPNFYNRWLPIKSANYCIDYRVMKNENLTRIRYWAILPGEEFAESNMFLTYATLVSCFFMLLVLIVYFMLPELQNLCGMILMAYVASLFLAFLLLAIIQIEQHSTETCIGLTMGIYFFFLASFCWMSVMSFDIWWTFRGYAKARAIHRRGEHFKFLMYCLYAWGVPLAMTAGLAILNKVDMSHLPWVITPHVPSQGCFLEGGVKFLYLYIPMLILIFCNWVFYLMTAFNVWRLSRGTAVLDSAAAGNKQAHRTHRNRFMVYLKLSIVMGLNWVLEIISFVWPGFKMWYITDTYNILIGLAIFLIFVCKRKIFRMLFKRYGCHRNLSWYPSSKSYTSSVSDSNQDSATLQLKVHSNPRGRNGSTASSIKNRLE</sequence>
<dbReference type="Proteomes" id="UP000322000">
    <property type="component" value="Chromosome 16"/>
</dbReference>
<feature type="transmembrane region" description="Helical" evidence="6">
    <location>
        <begin position="229"/>
        <end position="249"/>
    </location>
</feature>
<dbReference type="PANTHER" id="PTHR47154">
    <property type="entry name" value="G-PROTEIN COUPLED RECEPTOR MTH-RELATED"/>
    <property type="match status" value="1"/>
</dbReference>
<protein>
    <submittedName>
        <fullName evidence="10">G-protein coupled receptor Mth2-like</fullName>
    </submittedName>
</protein>
<reference evidence="10" key="1">
    <citation type="submission" date="2025-08" db="UniProtKB">
        <authorList>
            <consortium name="RefSeq"/>
        </authorList>
    </citation>
    <scope>IDENTIFICATION</scope>
</reference>
<evidence type="ECO:0000256" key="7">
    <source>
        <dbReference type="SAM" id="SignalP"/>
    </source>
</evidence>
<feature type="domain" description="G-protein coupled receptors family 2 profile 2" evidence="8">
    <location>
        <begin position="159"/>
        <end position="423"/>
    </location>
</feature>
<keyword evidence="3 6" id="KW-1133">Transmembrane helix</keyword>
<dbReference type="GeneID" id="113501886"/>
<evidence type="ECO:0000256" key="3">
    <source>
        <dbReference type="ARBA" id="ARBA00022989"/>
    </source>
</evidence>
<keyword evidence="2 6" id="KW-0812">Transmembrane</keyword>
<evidence type="ECO:0000313" key="9">
    <source>
        <dbReference type="Proteomes" id="UP000322000"/>
    </source>
</evidence>
<feature type="signal peptide" evidence="7">
    <location>
        <begin position="1"/>
        <end position="20"/>
    </location>
</feature>
<evidence type="ECO:0000256" key="4">
    <source>
        <dbReference type="ARBA" id="ARBA00023136"/>
    </source>
</evidence>
<feature type="chain" id="PRO_5028910654" evidence="7">
    <location>
        <begin position="21"/>
        <end position="486"/>
    </location>
</feature>
<feature type="transmembrane region" description="Helical" evidence="6">
    <location>
        <begin position="372"/>
        <end position="395"/>
    </location>
</feature>
<evidence type="ECO:0000313" key="10">
    <source>
        <dbReference type="RefSeq" id="XP_026738986.1"/>
    </source>
</evidence>
<dbReference type="AlphaFoldDB" id="A0A7E5WFR8"/>
<dbReference type="InParanoid" id="A0A7E5WFR8"/>
<dbReference type="PANTHER" id="PTHR47154:SF2">
    <property type="entry name" value="G-PROTEIN COUPLED RECEPTOR MTH-RELATED"/>
    <property type="match status" value="1"/>
</dbReference>
<evidence type="ECO:0000256" key="6">
    <source>
        <dbReference type="SAM" id="Phobius"/>
    </source>
</evidence>